<dbReference type="Pfam" id="PF07751">
    <property type="entry name" value="Abi_2"/>
    <property type="match status" value="1"/>
</dbReference>
<dbReference type="InterPro" id="IPR011664">
    <property type="entry name" value="Abi_system_AbiD/AbiF-like"/>
</dbReference>
<accession>A0AAU6SBN9</accession>
<organism evidence="1">
    <name type="scientific">Microbacterium sp. LWS13-1.2</name>
    <dbReference type="NCBI Taxonomy" id="3135264"/>
    <lineage>
        <taxon>Bacteria</taxon>
        <taxon>Bacillati</taxon>
        <taxon>Actinomycetota</taxon>
        <taxon>Actinomycetes</taxon>
        <taxon>Micrococcales</taxon>
        <taxon>Microbacteriaceae</taxon>
        <taxon>Microbacterium</taxon>
    </lineage>
</organism>
<evidence type="ECO:0000313" key="1">
    <source>
        <dbReference type="EMBL" id="WZO34338.1"/>
    </source>
</evidence>
<dbReference type="RefSeq" id="WP_349428895.1">
    <property type="nucleotide sequence ID" value="NZ_CP151632.1"/>
</dbReference>
<dbReference type="InterPro" id="IPR017034">
    <property type="entry name" value="Abi_system_AbiD/AbiF"/>
</dbReference>
<dbReference type="EMBL" id="CP151632">
    <property type="protein sequence ID" value="WZO34338.1"/>
    <property type="molecule type" value="Genomic_DNA"/>
</dbReference>
<name>A0AAU6SBN9_9MICO</name>
<protein>
    <submittedName>
        <fullName evidence="1">Abi family protein</fullName>
    </submittedName>
</protein>
<reference evidence="1" key="1">
    <citation type="submission" date="2024-04" db="EMBL/GenBank/DDBJ databases">
        <authorList>
            <person name="Roder T."/>
            <person name="Oberhansli S."/>
            <person name="Kreuzer M."/>
        </authorList>
    </citation>
    <scope>NUCLEOTIDE SEQUENCE</scope>
    <source>
        <strain evidence="1">LWS13-1.2</strain>
    </source>
</reference>
<gene>
    <name evidence="1" type="ORF">MRBLWS13_001994</name>
</gene>
<proteinExistence type="predicted"/>
<dbReference type="AlphaFoldDB" id="A0AAU6SBN9"/>
<dbReference type="PIRSF" id="PIRSF034934">
    <property type="entry name" value="AbiF_AbiD"/>
    <property type="match status" value="1"/>
</dbReference>
<sequence length="347" mass="39876">MTSPLGLLREPTGWFSLSGDTVGLMSQPDKEHKTYGEQVQILQDRGLIVDDPIAAERFLANSNYYRVSAYLHTYRLRKVDGDPAFDERLNEFIDGIHFAQVVALYEFDQRMRDLLLAALESFEICFRAVLAYHAGMRHPHIHLYPELLNEAFTAQPEAVDRNRLSNYDQWLQKYSSRSDESKEAFVAWHAARYDSRLPIWAAVEIMEFGQVARLYRGLALTERDAIARDLGMQARTLASWVAAFNGLRNTCAHHARVWNRTLVIAPALPKRGSVPALDHLHDLHDRSQKRLYVPAAALAWFLTTRGLRPEWVEQFRAHVLSFPDDKVISLADMGFDDEWEQLGLWNP</sequence>